<proteinExistence type="inferred from homology"/>
<reference evidence="6 8" key="1">
    <citation type="journal article" date="2020" name="ISME J.">
        <title>Uncovering the hidden diversity of litter-decomposition mechanisms in mushroom-forming fungi.</title>
        <authorList>
            <person name="Floudas D."/>
            <person name="Bentzer J."/>
            <person name="Ahren D."/>
            <person name="Johansson T."/>
            <person name="Persson P."/>
            <person name="Tunlid A."/>
        </authorList>
    </citation>
    <scope>NUCLEOTIDE SEQUENCE [LARGE SCALE GENOMIC DNA]</scope>
    <source>
        <strain evidence="6 8">CBS 406.79</strain>
    </source>
</reference>
<evidence type="ECO:0000256" key="2">
    <source>
        <dbReference type="ARBA" id="ARBA00010790"/>
    </source>
</evidence>
<accession>A0A8H5FVE9</accession>
<dbReference type="Pfam" id="PF05199">
    <property type="entry name" value="GMC_oxred_C"/>
    <property type="match status" value="1"/>
</dbReference>
<dbReference type="PANTHER" id="PTHR11552">
    <property type="entry name" value="GLUCOSE-METHANOL-CHOLINE GMC OXIDOREDUCTASE"/>
    <property type="match status" value="1"/>
</dbReference>
<dbReference type="PIRSF" id="PIRSF000137">
    <property type="entry name" value="Alcohol_oxidase"/>
    <property type="match status" value="1"/>
</dbReference>
<dbReference type="InterPro" id="IPR036188">
    <property type="entry name" value="FAD/NAD-bd_sf"/>
</dbReference>
<feature type="domain" description="Glucose-methanol-choline oxidoreductase N-terminal" evidence="5">
    <location>
        <begin position="86"/>
        <end position="109"/>
    </location>
</feature>
<sequence>MTLPSTFDIVFAGGGTVACVVAGRLARADPSLKILIIEAGPLTEDIPHFVQPGRYRGNLLNGTVCSHHHSLPSAALGGRSVRIDSGCCLGGGSSVNFMMYTRASASDFDDWEKLGNPGWGSGELIPLAKKVENYQVAEGDPAVHGFDGLIPVSRGGIDSNVGLEFLETASKYDKIRKSSPTADTNDFYNLNVYGVHKVLYHLTSVVLYLLGYAHYRYIDAETGKRSDAAHRFIYNLEDSQKKNLHILPNRRVAKVIFENKRAVGVLYGAREDFEGGKEGSLQVAYASRLVILSSGAFGSAAILERSGIGAAQHLSEVDIKQFVDLPGVGENYNGKPQLDHNLQFSPYLASDESDTVDGIFDSEGLAIDPYLSEWTEKGKGLLAHNGADAGVKLRPSPEELEDLGPAFKPLWQEFYAPAPDKPVGILCAFSANFSSAPTPPGRKSFTMTFYTMYPKAIGYTHISSGSNPWAPVKFEPGYLKDPADLALFRWLYKRSREMARRMKCYRGELWEGHPAFSSPKAGSTAKSATRLHPYEVDDPNIVYSAEDDKAIDDHSVPHGILQLGTCAMKPRDTGGVVDPRLNVYGVENLKVADMSIAPLNVGANTYNTALVIGEKAFLIIAEDLGIKNL</sequence>
<dbReference type="GO" id="GO:0050660">
    <property type="term" value="F:flavin adenine dinucleotide binding"/>
    <property type="evidence" value="ECO:0007669"/>
    <property type="project" value="InterPro"/>
</dbReference>
<dbReference type="SUPFAM" id="SSF51905">
    <property type="entry name" value="FAD/NAD(P)-binding domain"/>
    <property type="match status" value="1"/>
</dbReference>
<protein>
    <recommendedName>
        <fullName evidence="5">Glucose-methanol-choline oxidoreductase N-terminal domain-containing protein</fullName>
    </recommendedName>
</protein>
<keyword evidence="3 4" id="KW-0274">FAD</keyword>
<organism evidence="6 8">
    <name type="scientific">Collybiopsis confluens</name>
    <dbReference type="NCBI Taxonomy" id="2823264"/>
    <lineage>
        <taxon>Eukaryota</taxon>
        <taxon>Fungi</taxon>
        <taxon>Dikarya</taxon>
        <taxon>Basidiomycota</taxon>
        <taxon>Agaricomycotina</taxon>
        <taxon>Agaricomycetes</taxon>
        <taxon>Agaricomycetidae</taxon>
        <taxon>Agaricales</taxon>
        <taxon>Marasmiineae</taxon>
        <taxon>Omphalotaceae</taxon>
        <taxon>Collybiopsis</taxon>
    </lineage>
</organism>
<dbReference type="EMBL" id="JAACJN010000013">
    <property type="protein sequence ID" value="KAF5390893.1"/>
    <property type="molecule type" value="Genomic_DNA"/>
</dbReference>
<dbReference type="Pfam" id="PF00732">
    <property type="entry name" value="GMC_oxred_N"/>
    <property type="match status" value="2"/>
</dbReference>
<dbReference type="InterPro" id="IPR007867">
    <property type="entry name" value="GMC_OxRtase_C"/>
</dbReference>
<dbReference type="InterPro" id="IPR000172">
    <property type="entry name" value="GMC_OxRdtase_N"/>
</dbReference>
<evidence type="ECO:0000256" key="1">
    <source>
        <dbReference type="ARBA" id="ARBA00001974"/>
    </source>
</evidence>
<evidence type="ECO:0000256" key="4">
    <source>
        <dbReference type="RuleBase" id="RU003968"/>
    </source>
</evidence>
<comment type="similarity">
    <text evidence="2 4">Belongs to the GMC oxidoreductase family.</text>
</comment>
<evidence type="ECO:0000313" key="8">
    <source>
        <dbReference type="Proteomes" id="UP000518752"/>
    </source>
</evidence>
<dbReference type="PANTHER" id="PTHR11552:SF78">
    <property type="entry name" value="GLUCOSE-METHANOL-CHOLINE OXIDOREDUCTASE N-TERMINAL DOMAIN-CONTAINING PROTEIN"/>
    <property type="match status" value="1"/>
</dbReference>
<dbReference type="Gene3D" id="3.30.560.10">
    <property type="entry name" value="Glucose Oxidase, domain 3"/>
    <property type="match status" value="1"/>
</dbReference>
<dbReference type="InterPro" id="IPR012132">
    <property type="entry name" value="GMC_OxRdtase"/>
</dbReference>
<name>A0A8H5FVE9_9AGAR</name>
<dbReference type="PROSITE" id="PS00623">
    <property type="entry name" value="GMC_OXRED_1"/>
    <property type="match status" value="1"/>
</dbReference>
<dbReference type="EMBL" id="JAACJN010000299">
    <property type="protein sequence ID" value="KAF5350188.1"/>
    <property type="molecule type" value="Genomic_DNA"/>
</dbReference>
<evidence type="ECO:0000256" key="3">
    <source>
        <dbReference type="PIRSR" id="PIRSR000137-2"/>
    </source>
</evidence>
<comment type="cofactor">
    <cofactor evidence="1 3">
        <name>FAD</name>
        <dbReference type="ChEBI" id="CHEBI:57692"/>
    </cofactor>
</comment>
<comment type="caution">
    <text evidence="6">The sequence shown here is derived from an EMBL/GenBank/DDBJ whole genome shotgun (WGS) entry which is preliminary data.</text>
</comment>
<evidence type="ECO:0000313" key="7">
    <source>
        <dbReference type="EMBL" id="KAF5390893.1"/>
    </source>
</evidence>
<evidence type="ECO:0000313" key="6">
    <source>
        <dbReference type="EMBL" id="KAF5350188.1"/>
    </source>
</evidence>
<feature type="binding site" evidence="3">
    <location>
        <position position="252"/>
    </location>
    <ligand>
        <name>FAD</name>
        <dbReference type="ChEBI" id="CHEBI:57692"/>
    </ligand>
</feature>
<dbReference type="OrthoDB" id="269227at2759"/>
<gene>
    <name evidence="7" type="ORF">D9757_004479</name>
    <name evidence="6" type="ORF">D9757_013071</name>
</gene>
<dbReference type="GO" id="GO:0016614">
    <property type="term" value="F:oxidoreductase activity, acting on CH-OH group of donors"/>
    <property type="evidence" value="ECO:0007669"/>
    <property type="project" value="InterPro"/>
</dbReference>
<keyword evidence="8" id="KW-1185">Reference proteome</keyword>
<dbReference type="Gene3D" id="3.50.50.60">
    <property type="entry name" value="FAD/NAD(P)-binding domain"/>
    <property type="match status" value="1"/>
</dbReference>
<keyword evidence="4" id="KW-0285">Flavoprotein</keyword>
<dbReference type="AlphaFoldDB" id="A0A8H5FVE9"/>
<evidence type="ECO:0000259" key="5">
    <source>
        <dbReference type="PROSITE" id="PS00623"/>
    </source>
</evidence>
<dbReference type="Proteomes" id="UP000518752">
    <property type="component" value="Unassembled WGS sequence"/>
</dbReference>
<dbReference type="SUPFAM" id="SSF54373">
    <property type="entry name" value="FAD-linked reductases, C-terminal domain"/>
    <property type="match status" value="1"/>
</dbReference>